<keyword evidence="1" id="KW-1133">Transmembrane helix</keyword>
<proteinExistence type="predicted"/>
<feature type="transmembrane region" description="Helical" evidence="1">
    <location>
        <begin position="7"/>
        <end position="24"/>
    </location>
</feature>
<dbReference type="RefSeq" id="WP_201328373.1">
    <property type="nucleotide sequence ID" value="NZ_AP017470.1"/>
</dbReference>
<dbReference type="InterPro" id="IPR019734">
    <property type="entry name" value="TPR_rpt"/>
</dbReference>
<reference evidence="2 3" key="1">
    <citation type="journal article" date="2012" name="Extremophiles">
        <title>Thermotomaculum hydrothermale gen. nov., sp. nov., a novel heterotrophic thermophile within the phylum Acidobacteria from a deep-sea hydrothermal vent chimney in the Southern Okinawa Trough.</title>
        <authorList>
            <person name="Izumi H."/>
            <person name="Nunoura T."/>
            <person name="Miyazaki M."/>
            <person name="Mino S."/>
            <person name="Toki T."/>
            <person name="Takai K."/>
            <person name="Sako Y."/>
            <person name="Sawabe T."/>
            <person name="Nakagawa S."/>
        </authorList>
    </citation>
    <scope>NUCLEOTIDE SEQUENCE [LARGE SCALE GENOMIC DNA]</scope>
    <source>
        <strain evidence="2 3">AC55</strain>
    </source>
</reference>
<sequence length="424" mass="50895">MKNRDLILIILFAVLIFIVAFLYYENVELLRQNFTVFGHFFFKLQTILLVIFLLGGIVTFAIYRSFRLSSNLSWRANRFFVRALNNLYSSRYEEAREEILKALDISPKNYDLLMTAGVIEKRLKNYDKAYEYFLIAFKRKPTIQAFQKMIDAIKAGNLKVDSEELYYLSKEIPKPDRGFGRKLLLDYFKEKKEWEWAYKVFNRGKKYRPDIYTDKLRVEIEYEIAKKEKSKKKLKEIIKEFPDFAPAYMFYAKLLQEEGKFDEMVEILKNGYYKTHIVEFLQMIEDYFLEKSDPEGAVETLNEIVLNENYNVLAQFFLGKLYYRLELLEKAREIFENIKGEVRYIPGLYYYLADIYRKRSDFDTAFAYLKQLAKEQHLDKFRFKCENCGWEMEKWSERCPKCGEINSVRIMYEAYTSDSSIFML</sequence>
<organism evidence="2 3">
    <name type="scientific">Thermotomaculum hydrothermale</name>
    <dbReference type="NCBI Taxonomy" id="981385"/>
    <lineage>
        <taxon>Bacteria</taxon>
        <taxon>Pseudomonadati</taxon>
        <taxon>Acidobacteriota</taxon>
        <taxon>Holophagae</taxon>
        <taxon>Thermotomaculales</taxon>
        <taxon>Thermotomaculaceae</taxon>
        <taxon>Thermotomaculum</taxon>
    </lineage>
</organism>
<dbReference type="SUPFAM" id="SSF48452">
    <property type="entry name" value="TPR-like"/>
    <property type="match status" value="2"/>
</dbReference>
<gene>
    <name evidence="2" type="ORF">TTHT_0439</name>
</gene>
<dbReference type="AlphaFoldDB" id="A0A7R6PG88"/>
<keyword evidence="1" id="KW-0472">Membrane</keyword>
<dbReference type="KEGG" id="thyd:TTHT_0439"/>
<dbReference type="Gene3D" id="1.25.40.10">
    <property type="entry name" value="Tetratricopeptide repeat domain"/>
    <property type="match status" value="2"/>
</dbReference>
<dbReference type="InterPro" id="IPR011990">
    <property type="entry name" value="TPR-like_helical_dom_sf"/>
</dbReference>
<dbReference type="Pfam" id="PF13432">
    <property type="entry name" value="TPR_16"/>
    <property type="match status" value="1"/>
</dbReference>
<dbReference type="Proteomes" id="UP000595564">
    <property type="component" value="Chromosome"/>
</dbReference>
<dbReference type="SMART" id="SM00028">
    <property type="entry name" value="TPR"/>
    <property type="match status" value="4"/>
</dbReference>
<name>A0A7R6PG88_9BACT</name>
<dbReference type="EMBL" id="AP017470">
    <property type="protein sequence ID" value="BBB32034.1"/>
    <property type="molecule type" value="Genomic_DNA"/>
</dbReference>
<evidence type="ECO:0000313" key="3">
    <source>
        <dbReference type="Proteomes" id="UP000595564"/>
    </source>
</evidence>
<feature type="transmembrane region" description="Helical" evidence="1">
    <location>
        <begin position="44"/>
        <end position="63"/>
    </location>
</feature>
<keyword evidence="3" id="KW-1185">Reference proteome</keyword>
<accession>A0A7R6PG88</accession>
<evidence type="ECO:0000313" key="2">
    <source>
        <dbReference type="EMBL" id="BBB32034.1"/>
    </source>
</evidence>
<evidence type="ECO:0000256" key="1">
    <source>
        <dbReference type="SAM" id="Phobius"/>
    </source>
</evidence>
<keyword evidence="1" id="KW-0812">Transmembrane</keyword>
<protein>
    <recommendedName>
        <fullName evidence="4">Tetratricopeptide TPR_1 repeat-containing protein</fullName>
    </recommendedName>
</protein>
<dbReference type="Pfam" id="PF13174">
    <property type="entry name" value="TPR_6"/>
    <property type="match status" value="1"/>
</dbReference>
<evidence type="ECO:0008006" key="4">
    <source>
        <dbReference type="Google" id="ProtNLM"/>
    </source>
</evidence>